<feature type="non-terminal residue" evidence="6">
    <location>
        <position position="1"/>
    </location>
</feature>
<proteinExistence type="predicted"/>
<dbReference type="PANTHER" id="PTHR11903:SF37">
    <property type="entry name" value="PSI-PRODUCING OXYGENASE A"/>
    <property type="match status" value="1"/>
</dbReference>
<dbReference type="PROSITE" id="PS50292">
    <property type="entry name" value="PEROXIDASE_3"/>
    <property type="match status" value="1"/>
</dbReference>
<dbReference type="SUPFAM" id="SSF48113">
    <property type="entry name" value="Heme-dependent peroxidases"/>
    <property type="match status" value="1"/>
</dbReference>
<dbReference type="GO" id="GO:0005506">
    <property type="term" value="F:iron ion binding"/>
    <property type="evidence" value="ECO:0007669"/>
    <property type="project" value="InterPro"/>
</dbReference>
<dbReference type="InterPro" id="IPR050783">
    <property type="entry name" value="Oxylipin_biosynth_metab"/>
</dbReference>
<comment type="subunit">
    <text evidence="1">Homotetramer.</text>
</comment>
<evidence type="ECO:0000313" key="6">
    <source>
        <dbReference type="EMBL" id="KAK0519869.1"/>
    </source>
</evidence>
<name>A0AAN6G6D8_9BASI</name>
<dbReference type="InterPro" id="IPR019791">
    <property type="entry name" value="Haem_peroxidase_animal"/>
</dbReference>
<dbReference type="InterPro" id="IPR036396">
    <property type="entry name" value="Cyt_P450_sf"/>
</dbReference>
<keyword evidence="4" id="KW-0560">Oxidoreductase</keyword>
<evidence type="ECO:0000313" key="7">
    <source>
        <dbReference type="Proteomes" id="UP001176521"/>
    </source>
</evidence>
<evidence type="ECO:0000256" key="3">
    <source>
        <dbReference type="ARBA" id="ARBA00022964"/>
    </source>
</evidence>
<keyword evidence="2" id="KW-0479">Metal-binding</keyword>
<dbReference type="GO" id="GO:0006979">
    <property type="term" value="P:response to oxidative stress"/>
    <property type="evidence" value="ECO:0007669"/>
    <property type="project" value="InterPro"/>
</dbReference>
<keyword evidence="7" id="KW-1185">Reference proteome</keyword>
<dbReference type="GO" id="GO:0051213">
    <property type="term" value="F:dioxygenase activity"/>
    <property type="evidence" value="ECO:0007669"/>
    <property type="project" value="UniProtKB-KW"/>
</dbReference>
<sequence length="834" mass="91073">ISPDAIQSLAVSLTRIEEPAHAFGARSVPASLKIVEVLRQLQARNVFQVCTMQEFRKYLNLKPFDSFLAWNSDPAIAKAAEQLYGHIDNLELYPGLLAEEAKPSMPGSGLCPGQTIGRGILNDAVSLIRSDRFLSYDMNISTLTSWGMSQLHPQGGAYGGVLPTLLFRALPAGWKFNSVYGLLPFYTPASARKILADHGRLGLYNEERPASDAIVRTIHSYEACRAALLDRDTFLSVGGHSISSNGHSIVLTFATAQQDDAQAKLIAGPFFTKDFDEGVKTVFAALTRAQIETSRMPIKNGQHYQLDVVRDIANVVPILWLGQKFSIPLKTAHEPAGLISPAQLLSVLTTLFTCTSSPLRTESEWDLREGARSAAATLSALFEARLKAQRQGGLGALGKVTDWLARGSSHEVSPDAAHLLDGLLASRRPNVELVAAMMALIVPIAGILTKATSLVVDLFLQEKYQTDKQRLIELAQSDGDDTAALHEIEGYVLEAMRVQPIQPGVPRQAARDLTIRDSDENDMVSFKAGERLVLGTSQAQMDPSVFPEPEKLDPHRPREIYLSFLHPDRPTAELCSSSSATSFGTRLLVPAIASMLKELFKLPGLRRAGSGLVRIRQEVAKGLEGDFYLDLFSRETARGPNINCTAVHTGPLYIYNQFYKNTTASSISVSHPSGAGYPQLVTPSPSGPHDYTFYACSSNYMGWPTKQTIGAKTGNLINYYGIIGKGAPDRSGLSQDCLIRDAIPETASRADLVRYACNYMDAQIQRQQFWTLIYSPNGRHKYDLFPIVEPKGADAVDTGFSIDAEGNTRLQFDGKYDSYLIAFLGEAGSPTPNV</sequence>
<evidence type="ECO:0000256" key="2">
    <source>
        <dbReference type="ARBA" id="ARBA00022723"/>
    </source>
</evidence>
<dbReference type="InterPro" id="IPR037120">
    <property type="entry name" value="Haem_peroxidase_sf_animal"/>
</dbReference>
<evidence type="ECO:0000256" key="1">
    <source>
        <dbReference type="ARBA" id="ARBA00011881"/>
    </source>
</evidence>
<dbReference type="InterPro" id="IPR010255">
    <property type="entry name" value="Haem_peroxidase_sf"/>
</dbReference>
<gene>
    <name evidence="6" type="ORF">OC842_007293</name>
</gene>
<dbReference type="SUPFAM" id="SSF48264">
    <property type="entry name" value="Cytochrome P450"/>
    <property type="match status" value="1"/>
</dbReference>
<evidence type="ECO:0000256" key="4">
    <source>
        <dbReference type="ARBA" id="ARBA00023002"/>
    </source>
</evidence>
<dbReference type="Pfam" id="PF03098">
    <property type="entry name" value="An_peroxidase"/>
    <property type="match status" value="1"/>
</dbReference>
<organism evidence="6 7">
    <name type="scientific">Tilletia horrida</name>
    <dbReference type="NCBI Taxonomy" id="155126"/>
    <lineage>
        <taxon>Eukaryota</taxon>
        <taxon>Fungi</taxon>
        <taxon>Dikarya</taxon>
        <taxon>Basidiomycota</taxon>
        <taxon>Ustilaginomycotina</taxon>
        <taxon>Exobasidiomycetes</taxon>
        <taxon>Tilletiales</taxon>
        <taxon>Tilletiaceae</taxon>
        <taxon>Tilletia</taxon>
    </lineage>
</organism>
<keyword evidence="5" id="KW-0408">Iron</keyword>
<dbReference type="Gene3D" id="1.10.640.10">
    <property type="entry name" value="Haem peroxidase domain superfamily, animal type"/>
    <property type="match status" value="1"/>
</dbReference>
<dbReference type="PANTHER" id="PTHR11903">
    <property type="entry name" value="PROSTAGLANDIN G/H SYNTHASE"/>
    <property type="match status" value="1"/>
</dbReference>
<evidence type="ECO:0000256" key="5">
    <source>
        <dbReference type="ARBA" id="ARBA00023004"/>
    </source>
</evidence>
<dbReference type="GO" id="GO:0020037">
    <property type="term" value="F:heme binding"/>
    <property type="evidence" value="ECO:0007669"/>
    <property type="project" value="InterPro"/>
</dbReference>
<dbReference type="GO" id="GO:0004601">
    <property type="term" value="F:peroxidase activity"/>
    <property type="evidence" value="ECO:0007669"/>
    <property type="project" value="InterPro"/>
</dbReference>
<protein>
    <submittedName>
        <fullName evidence="6">Uncharacterized protein</fullName>
    </submittedName>
</protein>
<reference evidence="6" key="1">
    <citation type="journal article" date="2023" name="PhytoFront">
        <title>Draft Genome Resources of Seven Strains of Tilletia horrida, Causal Agent of Kernel Smut of Rice.</title>
        <authorList>
            <person name="Khanal S."/>
            <person name="Antony Babu S."/>
            <person name="Zhou X.G."/>
        </authorList>
    </citation>
    <scope>NUCLEOTIDE SEQUENCE</scope>
    <source>
        <strain evidence="6">TX3</strain>
    </source>
</reference>
<dbReference type="Proteomes" id="UP001176521">
    <property type="component" value="Unassembled WGS sequence"/>
</dbReference>
<keyword evidence="3" id="KW-0223">Dioxygenase</keyword>
<dbReference type="AlphaFoldDB" id="A0AAN6G6D8"/>
<accession>A0AAN6G6D8</accession>
<dbReference type="EMBL" id="JAPDMQ010000889">
    <property type="protein sequence ID" value="KAK0519869.1"/>
    <property type="molecule type" value="Genomic_DNA"/>
</dbReference>
<dbReference type="Gene3D" id="1.10.630.10">
    <property type="entry name" value="Cytochrome P450"/>
    <property type="match status" value="1"/>
</dbReference>
<dbReference type="GO" id="GO:0004497">
    <property type="term" value="F:monooxygenase activity"/>
    <property type="evidence" value="ECO:0007669"/>
    <property type="project" value="InterPro"/>
</dbReference>
<dbReference type="GO" id="GO:0016705">
    <property type="term" value="F:oxidoreductase activity, acting on paired donors, with incorporation or reduction of molecular oxygen"/>
    <property type="evidence" value="ECO:0007669"/>
    <property type="project" value="InterPro"/>
</dbReference>
<dbReference type="Pfam" id="PF00067">
    <property type="entry name" value="p450"/>
    <property type="match status" value="1"/>
</dbReference>
<comment type="caution">
    <text evidence="6">The sequence shown here is derived from an EMBL/GenBank/DDBJ whole genome shotgun (WGS) entry which is preliminary data.</text>
</comment>
<dbReference type="GO" id="GO:0006631">
    <property type="term" value="P:fatty acid metabolic process"/>
    <property type="evidence" value="ECO:0007669"/>
    <property type="project" value="UniProtKB-ARBA"/>
</dbReference>
<dbReference type="InterPro" id="IPR001128">
    <property type="entry name" value="Cyt_P450"/>
</dbReference>